<organism evidence="2 3">
    <name type="scientific">Oncorhynchus kisutch</name>
    <name type="common">Coho salmon</name>
    <name type="synonym">Salmo kisutch</name>
    <dbReference type="NCBI Taxonomy" id="8019"/>
    <lineage>
        <taxon>Eukaryota</taxon>
        <taxon>Metazoa</taxon>
        <taxon>Chordata</taxon>
        <taxon>Craniata</taxon>
        <taxon>Vertebrata</taxon>
        <taxon>Euteleostomi</taxon>
        <taxon>Actinopterygii</taxon>
        <taxon>Neopterygii</taxon>
        <taxon>Teleostei</taxon>
        <taxon>Protacanthopterygii</taxon>
        <taxon>Salmoniformes</taxon>
        <taxon>Salmonidae</taxon>
        <taxon>Salmoninae</taxon>
        <taxon>Oncorhynchus</taxon>
    </lineage>
</organism>
<feature type="compositionally biased region" description="Basic and acidic residues" evidence="1">
    <location>
        <begin position="1"/>
        <end position="16"/>
    </location>
</feature>
<reference evidence="2" key="2">
    <citation type="submission" date="2025-09" db="UniProtKB">
        <authorList>
            <consortium name="Ensembl"/>
        </authorList>
    </citation>
    <scope>IDENTIFICATION</scope>
</reference>
<feature type="region of interest" description="Disordered" evidence="1">
    <location>
        <begin position="1"/>
        <end position="66"/>
    </location>
</feature>
<dbReference type="Ensembl" id="ENSOKIT00005067605.1">
    <property type="protein sequence ID" value="ENSOKIP00005063605.1"/>
    <property type="gene ID" value="ENSOKIG00005027273.1"/>
</dbReference>
<reference evidence="2" key="1">
    <citation type="submission" date="2025-08" db="UniProtKB">
        <authorList>
            <consortium name="Ensembl"/>
        </authorList>
    </citation>
    <scope>IDENTIFICATION</scope>
</reference>
<name>A0A8C7MM11_ONCKI</name>
<proteinExistence type="predicted"/>
<keyword evidence="3" id="KW-1185">Reference proteome</keyword>
<evidence type="ECO:0000313" key="2">
    <source>
        <dbReference type="Ensembl" id="ENSOKIP00005063605.1"/>
    </source>
</evidence>
<evidence type="ECO:0000313" key="3">
    <source>
        <dbReference type="Proteomes" id="UP000694557"/>
    </source>
</evidence>
<dbReference type="Proteomes" id="UP000694557">
    <property type="component" value="Unassembled WGS sequence"/>
</dbReference>
<dbReference type="AlphaFoldDB" id="A0A8C7MM11"/>
<sequence>IFNVQDKIEPGCDKNSHSGGGSSDLFGGYKEEAAASRQPHKMASNHFAPPEAQGVIRQTNPPGPEP</sequence>
<evidence type="ECO:0000256" key="1">
    <source>
        <dbReference type="SAM" id="MobiDB-lite"/>
    </source>
</evidence>
<protein>
    <submittedName>
        <fullName evidence="2">Uncharacterized protein</fullName>
    </submittedName>
</protein>
<accession>A0A8C7MM11</accession>